<feature type="chain" id="PRO_5032676334" evidence="1">
    <location>
        <begin position="28"/>
        <end position="128"/>
    </location>
</feature>
<dbReference type="EMBL" id="UYJE01005272">
    <property type="protein sequence ID" value="VDI35814.1"/>
    <property type="molecule type" value="Genomic_DNA"/>
</dbReference>
<organism evidence="2 3">
    <name type="scientific">Mytilus galloprovincialis</name>
    <name type="common">Mediterranean mussel</name>
    <dbReference type="NCBI Taxonomy" id="29158"/>
    <lineage>
        <taxon>Eukaryota</taxon>
        <taxon>Metazoa</taxon>
        <taxon>Spiralia</taxon>
        <taxon>Lophotrochozoa</taxon>
        <taxon>Mollusca</taxon>
        <taxon>Bivalvia</taxon>
        <taxon>Autobranchia</taxon>
        <taxon>Pteriomorphia</taxon>
        <taxon>Mytilida</taxon>
        <taxon>Mytiloidea</taxon>
        <taxon>Mytilidae</taxon>
        <taxon>Mytilinae</taxon>
        <taxon>Mytilus</taxon>
    </lineage>
</organism>
<dbReference type="Proteomes" id="UP000596742">
    <property type="component" value="Unassembled WGS sequence"/>
</dbReference>
<evidence type="ECO:0000313" key="3">
    <source>
        <dbReference type="Proteomes" id="UP000596742"/>
    </source>
</evidence>
<proteinExistence type="predicted"/>
<comment type="caution">
    <text evidence="2">The sequence shown here is derived from an EMBL/GenBank/DDBJ whole genome shotgun (WGS) entry which is preliminary data.</text>
</comment>
<evidence type="ECO:0000313" key="2">
    <source>
        <dbReference type="EMBL" id="VDI35814.1"/>
    </source>
</evidence>
<reference evidence="2" key="1">
    <citation type="submission" date="2018-11" db="EMBL/GenBank/DDBJ databases">
        <authorList>
            <person name="Alioto T."/>
            <person name="Alioto T."/>
        </authorList>
    </citation>
    <scope>NUCLEOTIDE SEQUENCE</scope>
</reference>
<accession>A0A8B6EM52</accession>
<keyword evidence="1" id="KW-0732">Signal</keyword>
<evidence type="ECO:0000256" key="1">
    <source>
        <dbReference type="SAM" id="SignalP"/>
    </source>
</evidence>
<gene>
    <name evidence="2" type="ORF">MGAL_10B084108</name>
</gene>
<keyword evidence="3" id="KW-1185">Reference proteome</keyword>
<feature type="signal peptide" evidence="1">
    <location>
        <begin position="1"/>
        <end position="27"/>
    </location>
</feature>
<name>A0A8B6EM52_MYTGA</name>
<protein>
    <submittedName>
        <fullName evidence="2">Uncharacterized protein</fullName>
    </submittedName>
</protein>
<sequence>MGKYSVKMFRFTTFILIIAGLQTKISGAPILQPQFVKHGGISQNIIESQKKDEYVLQTTLQYLTEDSEKESSMRKLRRNKRDMTQLQTILQTNDIPVSQKWSRVLDSILDKIMTFPELDKLLKDNLST</sequence>
<dbReference type="AlphaFoldDB" id="A0A8B6EM52"/>